<organism evidence="2 3">
    <name type="scientific">Vagococcus allomyrinae</name>
    <dbReference type="NCBI Taxonomy" id="2794353"/>
    <lineage>
        <taxon>Bacteria</taxon>
        <taxon>Bacillati</taxon>
        <taxon>Bacillota</taxon>
        <taxon>Bacilli</taxon>
        <taxon>Lactobacillales</taxon>
        <taxon>Enterococcaceae</taxon>
        <taxon>Vagococcus</taxon>
    </lineage>
</organism>
<protein>
    <submittedName>
        <fullName evidence="2">PRD domain-containing protein</fullName>
    </submittedName>
</protein>
<dbReference type="SUPFAM" id="SSF63520">
    <property type="entry name" value="PTS-regulatory domain, PRD"/>
    <property type="match status" value="1"/>
</dbReference>
<sequence>MKDDLLTMNTQPSFNERDELVLKLMDLANTKYIFRKNSGLEEKLRQHLPRILEGSTLSQSGDSCYQGILRNVFREEFLFAEEGLTCLSQMTEISVDQKKISFLCELTICANYMLSFTANDHIELIRLIEELINQISRQISISQQSLIEAYPRFTNHVKFLALQILADDFSTAILGEDFYDYIKKTYPISATVSENIQAFVAETCKVNLSQDDVSYLALHIERVSTLL</sequence>
<gene>
    <name evidence="2" type="ORF">I6N95_17800</name>
</gene>
<reference evidence="2" key="1">
    <citation type="submission" date="2020-12" db="EMBL/GenBank/DDBJ databases">
        <title>Vagococcus allomyrinae sp. nov. and Enterococcus lavae sp. nov., isolated from the larvae of Allomyrina dichotoma.</title>
        <authorList>
            <person name="Lee S.D."/>
        </authorList>
    </citation>
    <scope>NUCLEOTIDE SEQUENCE</scope>
    <source>
        <strain evidence="2">BWB3-3</strain>
    </source>
</reference>
<proteinExistence type="predicted"/>
<dbReference type="InterPro" id="IPR036634">
    <property type="entry name" value="PRD_sf"/>
</dbReference>
<dbReference type="InterPro" id="IPR011608">
    <property type="entry name" value="PRD"/>
</dbReference>
<dbReference type="AlphaFoldDB" id="A0A940P741"/>
<evidence type="ECO:0000313" key="2">
    <source>
        <dbReference type="EMBL" id="MBP1042874.1"/>
    </source>
</evidence>
<keyword evidence="3" id="KW-1185">Reference proteome</keyword>
<dbReference type="RefSeq" id="WP_209530520.1">
    <property type="nucleotide sequence ID" value="NZ_JAEEGA010000012.1"/>
</dbReference>
<dbReference type="Proteomes" id="UP000674938">
    <property type="component" value="Unassembled WGS sequence"/>
</dbReference>
<feature type="domain" description="PRD" evidence="1">
    <location>
        <begin position="119"/>
        <end position="227"/>
    </location>
</feature>
<dbReference type="PROSITE" id="PS51372">
    <property type="entry name" value="PRD_2"/>
    <property type="match status" value="1"/>
</dbReference>
<dbReference type="Gene3D" id="1.10.1790.10">
    <property type="entry name" value="PRD domain"/>
    <property type="match status" value="1"/>
</dbReference>
<dbReference type="GO" id="GO:0006355">
    <property type="term" value="P:regulation of DNA-templated transcription"/>
    <property type="evidence" value="ECO:0007669"/>
    <property type="project" value="InterPro"/>
</dbReference>
<accession>A0A940P741</accession>
<dbReference type="EMBL" id="JAEEGA010000012">
    <property type="protein sequence ID" value="MBP1042874.1"/>
    <property type="molecule type" value="Genomic_DNA"/>
</dbReference>
<dbReference type="Pfam" id="PF00874">
    <property type="entry name" value="PRD"/>
    <property type="match status" value="1"/>
</dbReference>
<evidence type="ECO:0000313" key="3">
    <source>
        <dbReference type="Proteomes" id="UP000674938"/>
    </source>
</evidence>
<name>A0A940P741_9ENTE</name>
<evidence type="ECO:0000259" key="1">
    <source>
        <dbReference type="PROSITE" id="PS51372"/>
    </source>
</evidence>
<comment type="caution">
    <text evidence="2">The sequence shown here is derived from an EMBL/GenBank/DDBJ whole genome shotgun (WGS) entry which is preliminary data.</text>
</comment>